<dbReference type="Pfam" id="PF08410">
    <property type="entry name" value="DUF1737"/>
    <property type="match status" value="1"/>
</dbReference>
<dbReference type="RefSeq" id="WP_373277867.1">
    <property type="nucleotide sequence ID" value="NZ_FNSN01000003.1"/>
</dbReference>
<dbReference type="InterPro" id="IPR013619">
    <property type="entry name" value="DUF1737"/>
</dbReference>
<protein>
    <recommendedName>
        <fullName evidence="2">DUF1737 domain-containing protein</fullName>
    </recommendedName>
</protein>
<reference evidence="3 4" key="1">
    <citation type="submission" date="2016-10" db="EMBL/GenBank/DDBJ databases">
        <authorList>
            <person name="de Groot N.N."/>
        </authorList>
    </citation>
    <scope>NUCLEOTIDE SEQUENCE [LARGE SCALE GENOMIC DNA]</scope>
    <source>
        <strain evidence="3 4">DSM 10495</strain>
    </source>
</reference>
<accession>A0A1H4KKZ4</accession>
<evidence type="ECO:0000313" key="3">
    <source>
        <dbReference type="EMBL" id="SEB59224.1"/>
    </source>
</evidence>
<evidence type="ECO:0000259" key="2">
    <source>
        <dbReference type="Pfam" id="PF08410"/>
    </source>
</evidence>
<dbReference type="STRING" id="156980.SAMN04489745_0698"/>
<feature type="domain" description="DUF1737" evidence="2">
    <location>
        <begin position="90"/>
        <end position="135"/>
    </location>
</feature>
<dbReference type="EMBL" id="FNSN01000003">
    <property type="protein sequence ID" value="SEB59224.1"/>
    <property type="molecule type" value="Genomic_DNA"/>
</dbReference>
<evidence type="ECO:0000313" key="4">
    <source>
        <dbReference type="Proteomes" id="UP000182652"/>
    </source>
</evidence>
<proteinExistence type="predicted"/>
<keyword evidence="4" id="KW-1185">Reference proteome</keyword>
<dbReference type="Proteomes" id="UP000182652">
    <property type="component" value="Unassembled WGS sequence"/>
</dbReference>
<feature type="region of interest" description="Disordered" evidence="1">
    <location>
        <begin position="1"/>
        <end position="63"/>
    </location>
</feature>
<gene>
    <name evidence="3" type="ORF">SAMN04489745_0698</name>
</gene>
<sequence>MPARKEPTSAPAGTTGAAKATTPRSTAAKPATRAPRTTKATAAKPAAAKASPAKAATTTATAPAAEQAAVAAPGVAPQDVTAEAPARLPYRLLTGPDTREFCERVSAALADGYILYGSPSVTFNGETVIAAQAVVLPYAPPAPPAPVVDPYAVPATGFAPYGGAL</sequence>
<evidence type="ECO:0000256" key="1">
    <source>
        <dbReference type="SAM" id="MobiDB-lite"/>
    </source>
</evidence>
<dbReference type="AlphaFoldDB" id="A0A1H4KKZ4"/>
<organism evidence="3 4">
    <name type="scientific">Arthrobacter woluwensis</name>
    <dbReference type="NCBI Taxonomy" id="156980"/>
    <lineage>
        <taxon>Bacteria</taxon>
        <taxon>Bacillati</taxon>
        <taxon>Actinomycetota</taxon>
        <taxon>Actinomycetes</taxon>
        <taxon>Micrococcales</taxon>
        <taxon>Micrococcaceae</taxon>
        <taxon>Arthrobacter</taxon>
    </lineage>
</organism>
<name>A0A1H4KKZ4_9MICC</name>
<feature type="compositionally biased region" description="Low complexity" evidence="1">
    <location>
        <begin position="8"/>
        <end position="63"/>
    </location>
</feature>